<dbReference type="EMBL" id="BAABGY010000008">
    <property type="protein sequence ID" value="GAA4334693.1"/>
    <property type="molecule type" value="Genomic_DNA"/>
</dbReference>
<dbReference type="Gene3D" id="3.30.565.10">
    <property type="entry name" value="Histidine kinase-like ATPase, C-terminal domain"/>
    <property type="match status" value="1"/>
</dbReference>
<comment type="caution">
    <text evidence="1">The sequence shown here is derived from an EMBL/GenBank/DDBJ whole genome shotgun (WGS) entry which is preliminary data.</text>
</comment>
<dbReference type="Proteomes" id="UP001501725">
    <property type="component" value="Unassembled WGS sequence"/>
</dbReference>
<reference evidence="2" key="1">
    <citation type="journal article" date="2019" name="Int. J. Syst. Evol. Microbiol.">
        <title>The Global Catalogue of Microorganisms (GCM) 10K type strain sequencing project: providing services to taxonomists for standard genome sequencing and annotation.</title>
        <authorList>
            <consortium name="The Broad Institute Genomics Platform"/>
            <consortium name="The Broad Institute Genome Sequencing Center for Infectious Disease"/>
            <person name="Wu L."/>
            <person name="Ma J."/>
        </authorList>
    </citation>
    <scope>NUCLEOTIDE SEQUENCE [LARGE SCALE GENOMIC DNA]</scope>
    <source>
        <strain evidence="2">JCM 17919</strain>
    </source>
</reference>
<gene>
    <name evidence="1" type="ORF">GCM10023184_28960</name>
</gene>
<organism evidence="1 2">
    <name type="scientific">Flaviaesturariibacter amylovorans</name>
    <dbReference type="NCBI Taxonomy" id="1084520"/>
    <lineage>
        <taxon>Bacteria</taxon>
        <taxon>Pseudomonadati</taxon>
        <taxon>Bacteroidota</taxon>
        <taxon>Chitinophagia</taxon>
        <taxon>Chitinophagales</taxon>
        <taxon>Chitinophagaceae</taxon>
        <taxon>Flaviaestuariibacter</taxon>
    </lineage>
</organism>
<evidence type="ECO:0000313" key="2">
    <source>
        <dbReference type="Proteomes" id="UP001501725"/>
    </source>
</evidence>
<proteinExistence type="predicted"/>
<keyword evidence="2" id="KW-1185">Reference proteome</keyword>
<name>A0ABP8H5J7_9BACT</name>
<sequence length="85" mass="9304">MQALINYLLPLYSLQDPLPLHPVDPGTPLREALDLLELKIAEKDAVVLQQALPSIMADGALLVHVFHNLIGNALKFVKGRSGVRI</sequence>
<protein>
    <recommendedName>
        <fullName evidence="3">HAMP domain-containing histidine kinase</fullName>
    </recommendedName>
</protein>
<evidence type="ECO:0008006" key="3">
    <source>
        <dbReference type="Google" id="ProtNLM"/>
    </source>
</evidence>
<evidence type="ECO:0000313" key="1">
    <source>
        <dbReference type="EMBL" id="GAA4334693.1"/>
    </source>
</evidence>
<dbReference type="RefSeq" id="WP_345256468.1">
    <property type="nucleotide sequence ID" value="NZ_BAABGY010000008.1"/>
</dbReference>
<accession>A0ABP8H5J7</accession>
<dbReference type="InterPro" id="IPR036890">
    <property type="entry name" value="HATPase_C_sf"/>
</dbReference>
<dbReference type="SUPFAM" id="SSF55874">
    <property type="entry name" value="ATPase domain of HSP90 chaperone/DNA topoisomerase II/histidine kinase"/>
    <property type="match status" value="1"/>
</dbReference>